<organism evidence="3 4">
    <name type="scientific">Cronartium quercuum f. sp. fusiforme G11</name>
    <dbReference type="NCBI Taxonomy" id="708437"/>
    <lineage>
        <taxon>Eukaryota</taxon>
        <taxon>Fungi</taxon>
        <taxon>Dikarya</taxon>
        <taxon>Basidiomycota</taxon>
        <taxon>Pucciniomycotina</taxon>
        <taxon>Pucciniomycetes</taxon>
        <taxon>Pucciniales</taxon>
        <taxon>Coleosporiaceae</taxon>
        <taxon>Cronartium</taxon>
    </lineage>
</organism>
<evidence type="ECO:0000313" key="3">
    <source>
        <dbReference type="EMBL" id="KAG0140858.1"/>
    </source>
</evidence>
<dbReference type="EMBL" id="MU167415">
    <property type="protein sequence ID" value="KAG0140858.1"/>
    <property type="molecule type" value="Genomic_DNA"/>
</dbReference>
<dbReference type="PANTHER" id="PTHR15032:SF35">
    <property type="entry name" value="METALLO-BETA-LACTAMASE DOMAIN-CONTAINING PROTEIN"/>
    <property type="match status" value="1"/>
</dbReference>
<feature type="compositionally biased region" description="Polar residues" evidence="1">
    <location>
        <begin position="163"/>
        <end position="172"/>
    </location>
</feature>
<gene>
    <name evidence="3" type="ORF">CROQUDRAFT_664618</name>
</gene>
<protein>
    <recommendedName>
        <fullName evidence="2">Metallo-beta-lactamase domain-containing protein</fullName>
    </recommendedName>
</protein>
<dbReference type="GO" id="GO:0005737">
    <property type="term" value="C:cytoplasm"/>
    <property type="evidence" value="ECO:0007669"/>
    <property type="project" value="TreeGrafter"/>
</dbReference>
<comment type="caution">
    <text evidence="3">The sequence shown here is derived from an EMBL/GenBank/DDBJ whole genome shotgun (WGS) entry which is preliminary data.</text>
</comment>
<dbReference type="OrthoDB" id="332863at2759"/>
<dbReference type="PANTHER" id="PTHR15032">
    <property type="entry name" value="N-ACYL-PHOSPHATIDYLETHANOLAMINE-HYDROLYZING PHOSPHOLIPASE D"/>
    <property type="match status" value="1"/>
</dbReference>
<dbReference type="Pfam" id="PF12706">
    <property type="entry name" value="Lactamase_B_2"/>
    <property type="match status" value="1"/>
</dbReference>
<evidence type="ECO:0000256" key="1">
    <source>
        <dbReference type="SAM" id="MobiDB-lite"/>
    </source>
</evidence>
<sequence length="493" mass="55378">MDRFTSSTLQTSLCSLIGIITVSPLLYYAHCEFHRKREISRRKQKFKQALARLKSRTELSSSTVDGNALLGEKDERAELEQAVKSRFASLKIGGRYQNPFEEWREQGAWEWAFWHLVYQPLTGRWPFFFNHGLPTGPDASVQLARTLPQESPDWQHLFGGGQQEPSIRSSQDTADEILGQSWDRVSTSAPSHLGQSTDLGSSGPSSPNARGRPQDGQLEVSTEFSFTWIGQSTCYVQLEGLCILTDPIFSHRTLDSFMAPSRLRPPPCELKDLLRIDVVLVSHSHYDHLDIKAVEYLGNSVLWIIPLGLGSWFKQQGVTHFREMDWWDKTRVAIPGSSGATVEIVACPTMHWSARTPLDTNRSLWNSFAVIGHHTRFFHVGDTGYPSGLFDHIGALYGPFNLAAIPIGSYAPLWHLGSQHTDPVGSVKIMVELRAKMAVGVHWGTWMMSDETYESPIRDLEKAVRAVLGSEPPVDNRFNTVPMGRTLIMKSDE</sequence>
<dbReference type="GO" id="GO:0070291">
    <property type="term" value="P:N-acylethanolamine metabolic process"/>
    <property type="evidence" value="ECO:0007669"/>
    <property type="project" value="TreeGrafter"/>
</dbReference>
<feature type="region of interest" description="Disordered" evidence="1">
    <location>
        <begin position="187"/>
        <end position="216"/>
    </location>
</feature>
<dbReference type="GO" id="GO:0070292">
    <property type="term" value="P:N-acylphosphatidylethanolamine metabolic process"/>
    <property type="evidence" value="ECO:0007669"/>
    <property type="project" value="TreeGrafter"/>
</dbReference>
<feature type="region of interest" description="Disordered" evidence="1">
    <location>
        <begin position="152"/>
        <end position="172"/>
    </location>
</feature>
<reference evidence="3" key="1">
    <citation type="submission" date="2013-11" db="EMBL/GenBank/DDBJ databases">
        <title>Genome sequence of the fusiform rust pathogen reveals effectors for host alternation and coevolution with pine.</title>
        <authorList>
            <consortium name="DOE Joint Genome Institute"/>
            <person name="Smith K."/>
            <person name="Pendleton A."/>
            <person name="Kubisiak T."/>
            <person name="Anderson C."/>
            <person name="Salamov A."/>
            <person name="Aerts A."/>
            <person name="Riley R."/>
            <person name="Clum A."/>
            <person name="Lindquist E."/>
            <person name="Ence D."/>
            <person name="Campbell M."/>
            <person name="Kronenberg Z."/>
            <person name="Feau N."/>
            <person name="Dhillon B."/>
            <person name="Hamelin R."/>
            <person name="Burleigh J."/>
            <person name="Smith J."/>
            <person name="Yandell M."/>
            <person name="Nelson C."/>
            <person name="Grigoriev I."/>
            <person name="Davis J."/>
        </authorList>
    </citation>
    <scope>NUCLEOTIDE SEQUENCE</scope>
    <source>
        <strain evidence="3">G11</strain>
    </source>
</reference>
<dbReference type="Gene3D" id="3.60.15.10">
    <property type="entry name" value="Ribonuclease Z/Hydroxyacylglutathione hydrolase-like"/>
    <property type="match status" value="1"/>
</dbReference>
<proteinExistence type="predicted"/>
<name>A0A9P6T7V8_9BASI</name>
<feature type="domain" description="Metallo-beta-lactamase" evidence="2">
    <location>
        <begin position="243"/>
        <end position="443"/>
    </location>
</feature>
<dbReference type="InterPro" id="IPR001279">
    <property type="entry name" value="Metallo-B-lactamas"/>
</dbReference>
<dbReference type="SUPFAM" id="SSF56281">
    <property type="entry name" value="Metallo-hydrolase/oxidoreductase"/>
    <property type="match status" value="1"/>
</dbReference>
<dbReference type="GO" id="GO:0070290">
    <property type="term" value="F:N-acylphosphatidylethanolamine-specific phospholipase D activity"/>
    <property type="evidence" value="ECO:0007669"/>
    <property type="project" value="TreeGrafter"/>
</dbReference>
<dbReference type="AlphaFoldDB" id="A0A9P6T7V8"/>
<keyword evidence="4" id="KW-1185">Reference proteome</keyword>
<evidence type="ECO:0000313" key="4">
    <source>
        <dbReference type="Proteomes" id="UP000886653"/>
    </source>
</evidence>
<accession>A0A9P6T7V8</accession>
<evidence type="ECO:0000259" key="2">
    <source>
        <dbReference type="Pfam" id="PF12706"/>
    </source>
</evidence>
<feature type="compositionally biased region" description="Polar residues" evidence="1">
    <location>
        <begin position="187"/>
        <end position="208"/>
    </location>
</feature>
<dbReference type="Proteomes" id="UP000886653">
    <property type="component" value="Unassembled WGS sequence"/>
</dbReference>
<dbReference type="InterPro" id="IPR036866">
    <property type="entry name" value="RibonucZ/Hydroxyglut_hydro"/>
</dbReference>